<dbReference type="EMBL" id="QVLV01000015">
    <property type="protein sequence ID" value="RGE57551.1"/>
    <property type="molecule type" value="Genomic_DNA"/>
</dbReference>
<dbReference type="PANTHER" id="PTHR46333">
    <property type="entry name" value="CYTOKINESIS PROTEIN 3"/>
    <property type="match status" value="1"/>
</dbReference>
<dbReference type="GO" id="GO:0005737">
    <property type="term" value="C:cytoplasm"/>
    <property type="evidence" value="ECO:0007669"/>
    <property type="project" value="TreeGrafter"/>
</dbReference>
<dbReference type="PANTHER" id="PTHR46333:SF2">
    <property type="entry name" value="CYTOKINESIS PROTEIN 3"/>
    <property type="match status" value="1"/>
</dbReference>
<dbReference type="SUPFAM" id="SSF54001">
    <property type="entry name" value="Cysteine proteinases"/>
    <property type="match status" value="1"/>
</dbReference>
<name>A0A3E3I055_9FIRM</name>
<proteinExistence type="predicted"/>
<dbReference type="InterPro" id="IPR038765">
    <property type="entry name" value="Papain-like_cys_pep_sf"/>
</dbReference>
<sequence>MKKFSKTVVVILVLLILLTAYWAWEGRLPDLASLRKAQQETQIAGQDGETLSLQESRPDGASGGQNAGTMQETAEPEPQGTQENGTDRTAEGVRPAQPAETGYAYSLLDEEEKSLYLQMLQSITGFSQETELTTLKPELLEPVFNSVLADHPEIFYVDGYTYTKHTLGEEIHKITFTARYTLTQAEAEQRKKGIEAYIETALSGIHSGMDDYQKIKYIYDYMIEHTDYRLDSPENQTVCSVFLYGESVCQGYAKAFQLLCSRVDIPAVLVTGEVKNGEAHAWDLVQSDGEWYYADPTWGDAFYLMGDDDPAWQGKKRPSVNYDYLLVTTQQLLRTHTIDNFFPLPDCTAMKDNYYVRENAYFDTVDEDKLARLFARGYEEQKGMVTLKCADADIYRQMKQKLLDDQEIFTYLKNGGSSAAYVDTPEQYTLSFWLE</sequence>
<accession>A0A3E3I055</accession>
<evidence type="ECO:0000256" key="1">
    <source>
        <dbReference type="SAM" id="MobiDB-lite"/>
    </source>
</evidence>
<evidence type="ECO:0000259" key="2">
    <source>
        <dbReference type="SMART" id="SM00460"/>
    </source>
</evidence>
<reference evidence="3" key="1">
    <citation type="submission" date="2018-08" db="EMBL/GenBank/DDBJ databases">
        <title>A genome reference for cultivated species of the human gut microbiota.</title>
        <authorList>
            <person name="Zou Y."/>
            <person name="Xue W."/>
            <person name="Luo G."/>
        </authorList>
    </citation>
    <scope>NUCLEOTIDE SEQUENCE [LARGE SCALE GENOMIC DNA]</scope>
    <source>
        <strain evidence="3">TF05-5AC</strain>
    </source>
</reference>
<dbReference type="InterPro" id="IPR052557">
    <property type="entry name" value="CAP/Cytokinesis_protein"/>
</dbReference>
<dbReference type="Gene3D" id="3.10.620.30">
    <property type="match status" value="1"/>
</dbReference>
<dbReference type="Pfam" id="PF01841">
    <property type="entry name" value="Transglut_core"/>
    <property type="match status" value="1"/>
</dbReference>
<feature type="compositionally biased region" description="Polar residues" evidence="1">
    <location>
        <begin position="42"/>
        <end position="55"/>
    </location>
</feature>
<dbReference type="InterPro" id="IPR002931">
    <property type="entry name" value="Transglutaminase-like"/>
</dbReference>
<feature type="domain" description="Transglutaminase-like" evidence="2">
    <location>
        <begin position="241"/>
        <end position="298"/>
    </location>
</feature>
<dbReference type="GeneID" id="97989002"/>
<protein>
    <recommendedName>
        <fullName evidence="2">Transglutaminase-like domain-containing protein</fullName>
    </recommendedName>
</protein>
<keyword evidence="4" id="KW-1185">Reference proteome</keyword>
<evidence type="ECO:0000313" key="3">
    <source>
        <dbReference type="EMBL" id="RGE57551.1"/>
    </source>
</evidence>
<evidence type="ECO:0000313" key="4">
    <source>
        <dbReference type="Proteomes" id="UP000260812"/>
    </source>
</evidence>
<feature type="region of interest" description="Disordered" evidence="1">
    <location>
        <begin position="42"/>
        <end position="96"/>
    </location>
</feature>
<dbReference type="Proteomes" id="UP000260812">
    <property type="component" value="Unassembled WGS sequence"/>
</dbReference>
<dbReference type="RefSeq" id="WP_021635764.1">
    <property type="nucleotide sequence ID" value="NZ_QVLV01000015.1"/>
</dbReference>
<organism evidence="3 4">
    <name type="scientific">Eisenbergiella massiliensis</name>
    <dbReference type="NCBI Taxonomy" id="1720294"/>
    <lineage>
        <taxon>Bacteria</taxon>
        <taxon>Bacillati</taxon>
        <taxon>Bacillota</taxon>
        <taxon>Clostridia</taxon>
        <taxon>Lachnospirales</taxon>
        <taxon>Lachnospiraceae</taxon>
        <taxon>Eisenbergiella</taxon>
    </lineage>
</organism>
<gene>
    <name evidence="3" type="ORF">DXC51_19535</name>
</gene>
<comment type="caution">
    <text evidence="3">The sequence shown here is derived from an EMBL/GenBank/DDBJ whole genome shotgun (WGS) entry which is preliminary data.</text>
</comment>
<dbReference type="SMART" id="SM00460">
    <property type="entry name" value="TGc"/>
    <property type="match status" value="1"/>
</dbReference>
<dbReference type="AlphaFoldDB" id="A0A3E3I055"/>